<evidence type="ECO:0000313" key="2">
    <source>
        <dbReference type="Proteomes" id="UP000184275"/>
    </source>
</evidence>
<dbReference type="EMBL" id="FRAW01000018">
    <property type="protein sequence ID" value="SHK79898.1"/>
    <property type="molecule type" value="Genomic_DNA"/>
</dbReference>
<protein>
    <recommendedName>
        <fullName evidence="3">PilZ domain-containing protein</fullName>
    </recommendedName>
</protein>
<dbReference type="AlphaFoldDB" id="A0A1M6VEM0"/>
<reference evidence="2" key="1">
    <citation type="submission" date="2016-11" db="EMBL/GenBank/DDBJ databases">
        <authorList>
            <person name="Varghese N."/>
            <person name="Submissions S."/>
        </authorList>
    </citation>
    <scope>NUCLEOTIDE SEQUENCE [LARGE SCALE GENOMIC DNA]</scope>
    <source>
        <strain evidence="2">UWOS</strain>
    </source>
</reference>
<accession>A0A1M6VEM0</accession>
<name>A0A1M6VEM0_9BACT</name>
<evidence type="ECO:0008006" key="3">
    <source>
        <dbReference type="Google" id="ProtNLM"/>
    </source>
</evidence>
<dbReference type="Proteomes" id="UP000184275">
    <property type="component" value="Unassembled WGS sequence"/>
</dbReference>
<gene>
    <name evidence="1" type="ORF">SAMN05720469_11828</name>
</gene>
<organism evidence="1 2">
    <name type="scientific">Fibrobacter intestinalis</name>
    <dbReference type="NCBI Taxonomy" id="28122"/>
    <lineage>
        <taxon>Bacteria</taxon>
        <taxon>Pseudomonadati</taxon>
        <taxon>Fibrobacterota</taxon>
        <taxon>Fibrobacteria</taxon>
        <taxon>Fibrobacterales</taxon>
        <taxon>Fibrobacteraceae</taxon>
        <taxon>Fibrobacter</taxon>
    </lineage>
</organism>
<dbReference type="RefSeq" id="WP_073304730.1">
    <property type="nucleotide sequence ID" value="NZ_FRAW01000018.1"/>
</dbReference>
<evidence type="ECO:0000313" key="1">
    <source>
        <dbReference type="EMBL" id="SHK79898.1"/>
    </source>
</evidence>
<sequence>MAKFHVKRTLFGEDQKSLVFRGNVLDGDVRQGMSLKIPITDKAVIDVQIDDVVELESHETQEKRTGLVARFLEEPEALDIVAALNVADEDVAVE</sequence>
<proteinExistence type="predicted"/>
<keyword evidence="2" id="KW-1185">Reference proteome</keyword>